<keyword evidence="10 11" id="KW-0472">Membrane</keyword>
<dbReference type="Pfam" id="PF02163">
    <property type="entry name" value="Peptidase_M50"/>
    <property type="match status" value="1"/>
</dbReference>
<dbReference type="InterPro" id="IPR036034">
    <property type="entry name" value="PDZ_sf"/>
</dbReference>
<evidence type="ECO:0000256" key="9">
    <source>
        <dbReference type="ARBA" id="ARBA00023049"/>
    </source>
</evidence>
<dbReference type="SMART" id="SM00228">
    <property type="entry name" value="PDZ"/>
    <property type="match status" value="1"/>
</dbReference>
<accession>A0A346Y0T0</accession>
<keyword evidence="13" id="KW-0131">Cell cycle</keyword>
<keyword evidence="6" id="KW-0378">Hydrolase</keyword>
<dbReference type="PANTHER" id="PTHR42837:SF2">
    <property type="entry name" value="MEMBRANE METALLOPROTEASE ARASP2, CHLOROPLASTIC-RELATED"/>
    <property type="match status" value="1"/>
</dbReference>
<evidence type="ECO:0000256" key="4">
    <source>
        <dbReference type="ARBA" id="ARBA00022670"/>
    </source>
</evidence>
<dbReference type="AlphaFoldDB" id="A0A346Y0T0"/>
<evidence type="ECO:0000256" key="10">
    <source>
        <dbReference type="ARBA" id="ARBA00023136"/>
    </source>
</evidence>
<feature type="domain" description="PDZ" evidence="12">
    <location>
        <begin position="114"/>
        <end position="157"/>
    </location>
</feature>
<dbReference type="PROSITE" id="PS50106">
    <property type="entry name" value="PDZ"/>
    <property type="match status" value="1"/>
</dbReference>
<keyword evidence="4 13" id="KW-0645">Protease</keyword>
<reference evidence="13 14" key="1">
    <citation type="submission" date="2018-09" db="EMBL/GenBank/DDBJ databases">
        <title>Complete genome sequence of Euzebya sp. DY32-46 isolated from seawater of Pacific Ocean.</title>
        <authorList>
            <person name="Xu L."/>
            <person name="Wu Y.-H."/>
            <person name="Xu X.-W."/>
        </authorList>
    </citation>
    <scope>NUCLEOTIDE SEQUENCE [LARGE SCALE GENOMIC DNA]</scope>
    <source>
        <strain evidence="13 14">DY32-46</strain>
    </source>
</reference>
<dbReference type="InterPro" id="IPR004387">
    <property type="entry name" value="Pept_M50_Zn"/>
</dbReference>
<dbReference type="InterPro" id="IPR008915">
    <property type="entry name" value="Peptidase_M50"/>
</dbReference>
<evidence type="ECO:0000256" key="5">
    <source>
        <dbReference type="ARBA" id="ARBA00022692"/>
    </source>
</evidence>
<evidence type="ECO:0000256" key="1">
    <source>
        <dbReference type="ARBA" id="ARBA00001947"/>
    </source>
</evidence>
<organism evidence="13 14">
    <name type="scientific">Euzebya pacifica</name>
    <dbReference type="NCBI Taxonomy" id="1608957"/>
    <lineage>
        <taxon>Bacteria</taxon>
        <taxon>Bacillati</taxon>
        <taxon>Actinomycetota</taxon>
        <taxon>Nitriliruptoria</taxon>
        <taxon>Euzebyales</taxon>
    </lineage>
</organism>
<evidence type="ECO:0000256" key="2">
    <source>
        <dbReference type="ARBA" id="ARBA00004141"/>
    </source>
</evidence>
<protein>
    <submittedName>
        <fullName evidence="13">Intramembrane protease RasP/YluC, implicated in cell division based on FtsL cleavage</fullName>
    </submittedName>
</protein>
<dbReference type="CDD" id="cd06163">
    <property type="entry name" value="S2P-M50_PDZ_RseP-like"/>
    <property type="match status" value="1"/>
</dbReference>
<comment type="cofactor">
    <cofactor evidence="1">
        <name>Zn(2+)</name>
        <dbReference type="ChEBI" id="CHEBI:29105"/>
    </cofactor>
</comment>
<proteinExistence type="inferred from homology"/>
<dbReference type="Pfam" id="PF17820">
    <property type="entry name" value="PDZ_6"/>
    <property type="match status" value="1"/>
</dbReference>
<dbReference type="EMBL" id="CP031165">
    <property type="protein sequence ID" value="AXV08077.1"/>
    <property type="molecule type" value="Genomic_DNA"/>
</dbReference>
<feature type="transmembrane region" description="Helical" evidence="11">
    <location>
        <begin position="93"/>
        <end position="120"/>
    </location>
</feature>
<feature type="transmembrane region" description="Helical" evidence="11">
    <location>
        <begin position="359"/>
        <end position="381"/>
    </location>
</feature>
<dbReference type="InterPro" id="IPR041489">
    <property type="entry name" value="PDZ_6"/>
</dbReference>
<dbReference type="PANTHER" id="PTHR42837">
    <property type="entry name" value="REGULATOR OF SIGMA-E PROTEASE RSEP"/>
    <property type="match status" value="1"/>
</dbReference>
<dbReference type="GO" id="GO:0006508">
    <property type="term" value="P:proteolysis"/>
    <property type="evidence" value="ECO:0007669"/>
    <property type="project" value="UniProtKB-KW"/>
</dbReference>
<dbReference type="CDD" id="cd23081">
    <property type="entry name" value="cpPDZ_EcRseP-like"/>
    <property type="match status" value="1"/>
</dbReference>
<feature type="transmembrane region" description="Helical" evidence="11">
    <location>
        <begin position="298"/>
        <end position="318"/>
    </location>
</feature>
<comment type="subcellular location">
    <subcellularLocation>
        <location evidence="2">Membrane</location>
        <topology evidence="2">Multi-pass membrane protein</topology>
    </subcellularLocation>
</comment>
<keyword evidence="14" id="KW-1185">Reference proteome</keyword>
<keyword evidence="7" id="KW-0862">Zinc</keyword>
<dbReference type="GO" id="GO:0004222">
    <property type="term" value="F:metalloendopeptidase activity"/>
    <property type="evidence" value="ECO:0007669"/>
    <property type="project" value="InterPro"/>
</dbReference>
<dbReference type="OrthoDB" id="9782003at2"/>
<evidence type="ECO:0000256" key="11">
    <source>
        <dbReference type="SAM" id="Phobius"/>
    </source>
</evidence>
<evidence type="ECO:0000256" key="8">
    <source>
        <dbReference type="ARBA" id="ARBA00022989"/>
    </source>
</evidence>
<dbReference type="GO" id="GO:0051301">
    <property type="term" value="P:cell division"/>
    <property type="evidence" value="ECO:0007669"/>
    <property type="project" value="UniProtKB-KW"/>
</dbReference>
<dbReference type="Proteomes" id="UP000264006">
    <property type="component" value="Chromosome"/>
</dbReference>
<dbReference type="GO" id="GO:0016020">
    <property type="term" value="C:membrane"/>
    <property type="evidence" value="ECO:0007669"/>
    <property type="project" value="UniProtKB-SubCell"/>
</dbReference>
<evidence type="ECO:0000256" key="3">
    <source>
        <dbReference type="ARBA" id="ARBA00007931"/>
    </source>
</evidence>
<comment type="similarity">
    <text evidence="3">Belongs to the peptidase M50B family.</text>
</comment>
<dbReference type="SUPFAM" id="SSF50156">
    <property type="entry name" value="PDZ domain-like"/>
    <property type="match status" value="1"/>
</dbReference>
<evidence type="ECO:0000256" key="7">
    <source>
        <dbReference type="ARBA" id="ARBA00022833"/>
    </source>
</evidence>
<dbReference type="InterPro" id="IPR001478">
    <property type="entry name" value="PDZ"/>
</dbReference>
<name>A0A346Y0T0_9ACTN</name>
<keyword evidence="13" id="KW-0132">Cell division</keyword>
<dbReference type="KEGG" id="euz:DVS28_a3402"/>
<evidence type="ECO:0000313" key="13">
    <source>
        <dbReference type="EMBL" id="AXV08077.1"/>
    </source>
</evidence>
<gene>
    <name evidence="13" type="ORF">DVS28_a3402</name>
</gene>
<keyword evidence="5 11" id="KW-0812">Transmembrane</keyword>
<keyword evidence="8 11" id="KW-1133">Transmembrane helix</keyword>
<sequence length="392" mass="41297">MFVAIFVFTIVFSIALHELGHFVTAKAFGMKAERYFIGFGPTVWSRHVGETEYGLKAIPAGGFVKIAGMTPWEEVDPADDGRLFYQQKPWKRVIVLSAGSATHLVLAFILLIAGLAFVGLPMSTNEVAMVVEDSPGAAAGLEPGDVIVAVDGQAVDGFAPIRDIVEGAAGETLALEVLRDGETITTEAVLDAAHPDPERAGAGFLGVAPEGAVEPLGLVDGTRTAFSPSASVEITGRDYSMWFMTRATVDGLTRIFSLDGLTSFFGSVAGDEPRPAESATSLVGAGQIVNELGNQGDVFAVLVVLAQLNLVLGLLNMLPLPPLDGGHVAVLAVEESVEGVRKLRKDGRSRPKFRLNPSVVTPIALAVIAFFVVLTGTALYLDITQPASQLVQ</sequence>
<dbReference type="RefSeq" id="WP_114592473.1">
    <property type="nucleotide sequence ID" value="NZ_CP031165.1"/>
</dbReference>
<dbReference type="Gene3D" id="2.30.42.10">
    <property type="match status" value="1"/>
</dbReference>
<evidence type="ECO:0000256" key="6">
    <source>
        <dbReference type="ARBA" id="ARBA00022801"/>
    </source>
</evidence>
<keyword evidence="9" id="KW-0482">Metalloprotease</keyword>
<evidence type="ECO:0000259" key="12">
    <source>
        <dbReference type="PROSITE" id="PS50106"/>
    </source>
</evidence>
<evidence type="ECO:0000313" key="14">
    <source>
        <dbReference type="Proteomes" id="UP000264006"/>
    </source>
</evidence>